<proteinExistence type="predicted"/>
<dbReference type="Proteomes" id="UP000470384">
    <property type="component" value="Unassembled WGS sequence"/>
</dbReference>
<evidence type="ECO:0000256" key="1">
    <source>
        <dbReference type="SAM" id="Phobius"/>
    </source>
</evidence>
<protein>
    <submittedName>
        <fullName evidence="2">Uncharacterized protein</fullName>
    </submittedName>
</protein>
<dbReference type="GeneID" id="300653828"/>
<keyword evidence="1" id="KW-1133">Transmembrane helix</keyword>
<keyword evidence="1" id="KW-0812">Transmembrane</keyword>
<evidence type="ECO:0000313" key="2">
    <source>
        <dbReference type="EMBL" id="NBG96667.1"/>
    </source>
</evidence>
<dbReference type="OrthoDB" id="8451695at2"/>
<dbReference type="RefSeq" id="WP_027841376.1">
    <property type="nucleotide sequence ID" value="NZ_BMHN01000001.1"/>
</dbReference>
<keyword evidence="3" id="KW-1185">Reference proteome</keyword>
<feature type="transmembrane region" description="Helical" evidence="1">
    <location>
        <begin position="45"/>
        <end position="68"/>
    </location>
</feature>
<evidence type="ECO:0000313" key="3">
    <source>
        <dbReference type="Proteomes" id="UP000470384"/>
    </source>
</evidence>
<dbReference type="AlphaFoldDB" id="A0A845QDZ6"/>
<accession>A0A845QDZ6</accession>
<feature type="transmembrane region" description="Helical" evidence="1">
    <location>
        <begin position="20"/>
        <end position="38"/>
    </location>
</feature>
<sequence>MEDATQYIQPVLDFFAAGFNQVNAIQGIIIGVLAAFVLNRYARILVVALIATIVHVVVDTALPVIQGAELKLPPLADLGWWQYVATLYVGYLVVITVFYILKKLLIRG</sequence>
<feature type="transmembrane region" description="Helical" evidence="1">
    <location>
        <begin position="80"/>
        <end position="101"/>
    </location>
</feature>
<comment type="caution">
    <text evidence="2">The sequence shown here is derived from an EMBL/GenBank/DDBJ whole genome shotgun (WGS) entry which is preliminary data.</text>
</comment>
<keyword evidence="1" id="KW-0472">Membrane</keyword>
<organism evidence="2 3">
    <name type="scientific">Pyruvatibacter mobilis</name>
    <dbReference type="NCBI Taxonomy" id="1712261"/>
    <lineage>
        <taxon>Bacteria</taxon>
        <taxon>Pseudomonadati</taxon>
        <taxon>Pseudomonadota</taxon>
        <taxon>Alphaproteobacteria</taxon>
        <taxon>Hyphomicrobiales</taxon>
        <taxon>Parvibaculaceae</taxon>
        <taxon>Pyruvatibacter</taxon>
    </lineage>
</organism>
<name>A0A845QDZ6_9HYPH</name>
<dbReference type="EMBL" id="WXYQ01000011">
    <property type="protein sequence ID" value="NBG96667.1"/>
    <property type="molecule type" value="Genomic_DNA"/>
</dbReference>
<gene>
    <name evidence="2" type="ORF">GTQ45_13075</name>
</gene>
<reference evidence="2 3" key="1">
    <citation type="journal article" date="2016" name="Int. J. Syst. Evol. Microbiol.">
        <title>Pyruvatibacter mobilis gen. nov., sp. nov., a marine bacterium from the culture broth of Picochlorum sp. 122.</title>
        <authorList>
            <person name="Wang G."/>
            <person name="Tang M."/>
            <person name="Wu H."/>
            <person name="Dai S."/>
            <person name="Li T."/>
            <person name="Chen C."/>
            <person name="He H."/>
            <person name="Fan J."/>
            <person name="Xiang W."/>
            <person name="Li X."/>
        </authorList>
    </citation>
    <scope>NUCLEOTIDE SEQUENCE [LARGE SCALE GENOMIC DNA]</scope>
    <source>
        <strain evidence="2 3">GYP-11</strain>
    </source>
</reference>